<gene>
    <name evidence="1" type="ORF">GTC17260_13140</name>
</gene>
<reference evidence="1" key="1">
    <citation type="submission" date="2024-07" db="EMBL/GenBank/DDBJ databases">
        <title>Complete genome sequence of Prevotella sp. YM-2024 GTC17260.</title>
        <authorList>
            <person name="Hayashi M."/>
            <person name="Muto Y."/>
            <person name="Tanaka K."/>
            <person name="Niwa H."/>
        </authorList>
    </citation>
    <scope>NUCLEOTIDE SEQUENCE</scope>
    <source>
        <strain evidence="1">GTC17260</strain>
    </source>
</reference>
<sequence length="86" mass="10306">MIEYKDERSKLYGLDRMIKLIPKSNKSSEQLRSMDDYDLDCFKLFEAIKSDKVKEVKYYTEIGDIDLLFKDRSKFKKINIDNPKTK</sequence>
<dbReference type="EMBL" id="AP035788">
    <property type="protein sequence ID" value="BFO78679.1"/>
    <property type="molecule type" value="Genomic_DNA"/>
</dbReference>
<name>A0AB33JH91_9BACT</name>
<evidence type="ECO:0000313" key="1">
    <source>
        <dbReference type="EMBL" id="BFO78679.1"/>
    </source>
</evidence>
<protein>
    <submittedName>
        <fullName evidence="1">Uncharacterized protein</fullName>
    </submittedName>
</protein>
<organism evidence="1">
    <name type="scientific">Prevotella sp. GTC17260</name>
    <dbReference type="NCBI Taxonomy" id="3236796"/>
    <lineage>
        <taxon>Bacteria</taxon>
        <taxon>Pseudomonadati</taxon>
        <taxon>Bacteroidota</taxon>
        <taxon>Bacteroidia</taxon>
        <taxon>Bacteroidales</taxon>
        <taxon>Prevotellaceae</taxon>
        <taxon>Prevotella</taxon>
    </lineage>
</organism>
<dbReference type="AlphaFoldDB" id="A0AB33JH91"/>
<proteinExistence type="predicted"/>
<accession>A0AB33JH91</accession>